<evidence type="ECO:0000313" key="4">
    <source>
        <dbReference type="EMBL" id="KAL1836039.1"/>
    </source>
</evidence>
<reference evidence="4 5" key="1">
    <citation type="journal article" date="2024" name="Commun. Biol.">
        <title>Comparative genomic analysis of thermophilic fungi reveals convergent evolutionary adaptations and gene losses.</title>
        <authorList>
            <person name="Steindorff A.S."/>
            <person name="Aguilar-Pontes M.V."/>
            <person name="Robinson A.J."/>
            <person name="Andreopoulos B."/>
            <person name="LaButti K."/>
            <person name="Kuo A."/>
            <person name="Mondo S."/>
            <person name="Riley R."/>
            <person name="Otillar R."/>
            <person name="Haridas S."/>
            <person name="Lipzen A."/>
            <person name="Grimwood J."/>
            <person name="Schmutz J."/>
            <person name="Clum A."/>
            <person name="Reid I.D."/>
            <person name="Moisan M.C."/>
            <person name="Butler G."/>
            <person name="Nguyen T.T.M."/>
            <person name="Dewar K."/>
            <person name="Conant G."/>
            <person name="Drula E."/>
            <person name="Henrissat B."/>
            <person name="Hansel C."/>
            <person name="Singer S."/>
            <person name="Hutchinson M.I."/>
            <person name="de Vries R.P."/>
            <person name="Natvig D.O."/>
            <person name="Powell A.J."/>
            <person name="Tsang A."/>
            <person name="Grigoriev I.V."/>
        </authorList>
    </citation>
    <scope>NUCLEOTIDE SEQUENCE [LARGE SCALE GENOMIC DNA]</scope>
    <source>
        <strain evidence="4 5">CBS 620.91</strain>
    </source>
</reference>
<dbReference type="Pfam" id="PF05183">
    <property type="entry name" value="RdRP"/>
    <property type="match status" value="1"/>
</dbReference>
<keyword evidence="5" id="KW-1185">Reference proteome</keyword>
<feature type="domain" description="RDRP core" evidence="2">
    <location>
        <begin position="431"/>
        <end position="1027"/>
    </location>
</feature>
<evidence type="ECO:0000256" key="1">
    <source>
        <dbReference type="RuleBase" id="RU363098"/>
    </source>
</evidence>
<dbReference type="Proteomes" id="UP001583172">
    <property type="component" value="Unassembled WGS sequence"/>
</dbReference>
<feature type="domain" description="RdRP-like PH" evidence="3">
    <location>
        <begin position="125"/>
        <end position="274"/>
    </location>
</feature>
<comment type="caution">
    <text evidence="4">The sequence shown here is derived from an EMBL/GenBank/DDBJ whole genome shotgun (WGS) entry which is preliminary data.</text>
</comment>
<keyword evidence="1" id="KW-0808">Transferase</keyword>
<name>A0ABR3V2N5_HUMIN</name>
<evidence type="ECO:0000259" key="3">
    <source>
        <dbReference type="Pfam" id="PF25358"/>
    </source>
</evidence>
<sequence length="1081" mass="123429">MDDALQKQLQPFMRKLSIVDYQGEKQRNKDFGFITFLHEKDGKAFLRHHREVPLPTAQGQSTLLAQLNRKGPSQLMQARLTLMGRPIYCKKSDRKPNRLVLGVIKQEAEQRHHNNDTPTETTKVLNAVELSCGHYAFENGRLVFTAEWTTREECLVRFTKRSLRITMTKMGVELRIPYQGIRELVWWDDGTAAVTLYWGPTILGSPPGDSDRLIGGLQRLAIGSPPGQTPIGQRRRLQAIDSQHSRVSPYCFIYHFRVPNPVVRHSASDFEREMHRASKSQFFSVTRYNLGFRYTAIVNFDFARRSLWTTLGLYITRGALPFGHLFLLQALVTNGYLHPATVIDLAVELVRRFELAREAGQADPPVSVEAFKKLFDWIVWPTPHGDPSMFEVEGIIEKLEEFERQIREGGDWDSSLSDGTQGRARIFKAVVTPTTIMLHGPDLEPMNRVLRKYPDHSYFLKAQFCDENGQDLFFNSKVSLDIIYDRFKSVLSNGIQVAGRVYRLLGFSHSSLRAHAAWLSAPFYHDDELQLPDRIIKSLGDFNNIRSPARRAARIGQAFSETPYAVDLEKARIMVVEIPDVERGGRVFSDGVGTMSPAAASAIYKAIPRRKGLPTCFQIRWGGAKGMLSLDQRLDGSRICIRPSMTKFPSNDLRYLEICDMASEPTPMVLNRQLIKIFEDMGAPGKWFLNRQRRELERLRGITATVYNTACFLRSQKIGESIQLYKLLRNIEAMGLDYRKDNFLRGVVEVVLLRELRLLKHKARIPVYRGMTLFGVMDETGYLNEGEIYVTYDRGGYHCEPPKAGPCIVSRSPALHPGDIQIAYNSIPPHDHPLSRLRNCIVFSQRGHRDLPSQLSGGDLDGDVFHVIWEPELVRTVKTFAPAEYARITPLELDRPVKLEDIASFFVDFMRTDHLGVIATRHMIMADQKDDGTLHPDCIKLAELHSAAVDFSKTGRAVELSQLPRCLKWRPDFLAGGRPVTIHDKSIVDMEEKMSHLENEDDEDEGDGPRHKYYPSNKVLGQLYRAVDEDRIWADDIKRAIPETGSGFWNDFIEVVEAWARAFGQVDWRRRADEARRLRYT</sequence>
<gene>
    <name evidence="4" type="ORF">VTJ49DRAFT_5646</name>
</gene>
<dbReference type="EMBL" id="JAZGSY010000476">
    <property type="protein sequence ID" value="KAL1836039.1"/>
    <property type="molecule type" value="Genomic_DNA"/>
</dbReference>
<dbReference type="InterPro" id="IPR007855">
    <property type="entry name" value="RDRP"/>
</dbReference>
<evidence type="ECO:0000313" key="5">
    <source>
        <dbReference type="Proteomes" id="UP001583172"/>
    </source>
</evidence>
<keyword evidence="1" id="KW-0694">RNA-binding</keyword>
<proteinExistence type="inferred from homology"/>
<comment type="similarity">
    <text evidence="1">Belongs to the RdRP family.</text>
</comment>
<dbReference type="InterPro" id="IPR057596">
    <property type="entry name" value="RDRP_core"/>
</dbReference>
<dbReference type="EC" id="2.7.7.48" evidence="1"/>
<accession>A0ABR3V2N5</accession>
<evidence type="ECO:0000259" key="2">
    <source>
        <dbReference type="Pfam" id="PF05183"/>
    </source>
</evidence>
<dbReference type="PANTHER" id="PTHR23079">
    <property type="entry name" value="RNA-DEPENDENT RNA POLYMERASE"/>
    <property type="match status" value="1"/>
</dbReference>
<dbReference type="PANTHER" id="PTHR23079:SF17">
    <property type="entry name" value="RNA-DEPENDENT RNA POLYMERASE"/>
    <property type="match status" value="1"/>
</dbReference>
<protein>
    <recommendedName>
        <fullName evidence="1">RNA-dependent RNA polymerase</fullName>
        <ecNumber evidence="1">2.7.7.48</ecNumber>
    </recommendedName>
</protein>
<dbReference type="InterPro" id="IPR057503">
    <property type="entry name" value="PH_RdRP"/>
</dbReference>
<organism evidence="4 5">
    <name type="scientific">Humicola insolens</name>
    <name type="common">Soft-rot fungus</name>
    <dbReference type="NCBI Taxonomy" id="85995"/>
    <lineage>
        <taxon>Eukaryota</taxon>
        <taxon>Fungi</taxon>
        <taxon>Dikarya</taxon>
        <taxon>Ascomycota</taxon>
        <taxon>Pezizomycotina</taxon>
        <taxon>Sordariomycetes</taxon>
        <taxon>Sordariomycetidae</taxon>
        <taxon>Sordariales</taxon>
        <taxon>Chaetomiaceae</taxon>
        <taxon>Mycothermus</taxon>
    </lineage>
</organism>
<keyword evidence="1" id="KW-0696">RNA-directed RNA polymerase</keyword>
<keyword evidence="1" id="KW-0548">Nucleotidyltransferase</keyword>
<comment type="catalytic activity">
    <reaction evidence="1">
        <text>RNA(n) + a ribonucleoside 5'-triphosphate = RNA(n+1) + diphosphate</text>
        <dbReference type="Rhea" id="RHEA:21248"/>
        <dbReference type="Rhea" id="RHEA-COMP:14527"/>
        <dbReference type="Rhea" id="RHEA-COMP:17342"/>
        <dbReference type="ChEBI" id="CHEBI:33019"/>
        <dbReference type="ChEBI" id="CHEBI:61557"/>
        <dbReference type="ChEBI" id="CHEBI:140395"/>
        <dbReference type="EC" id="2.7.7.48"/>
    </reaction>
</comment>
<dbReference type="Pfam" id="PF25358">
    <property type="entry name" value="PH_fung_RdRP"/>
    <property type="match status" value="1"/>
</dbReference>